<gene>
    <name evidence="2" type="ORF">PPNO1_LOCUS9491</name>
</gene>
<evidence type="ECO:0000256" key="1">
    <source>
        <dbReference type="SAM" id="MobiDB-lite"/>
    </source>
</evidence>
<dbReference type="AlphaFoldDB" id="A0A9P1HDT9"/>
<dbReference type="Proteomes" id="UP000838763">
    <property type="component" value="Unassembled WGS sequence"/>
</dbReference>
<reference evidence="2" key="1">
    <citation type="submission" date="2022-11" db="EMBL/GenBank/DDBJ databases">
        <authorList>
            <person name="Scott C."/>
            <person name="Bruce N."/>
        </authorList>
    </citation>
    <scope>NUCLEOTIDE SEQUENCE</scope>
</reference>
<dbReference type="EMBL" id="CALLCH030000021">
    <property type="protein sequence ID" value="CAI4219950.1"/>
    <property type="molecule type" value="Genomic_DNA"/>
</dbReference>
<name>A0A9P1HDT9_9PEZI</name>
<accession>A0A9P1HDT9</accession>
<evidence type="ECO:0000313" key="3">
    <source>
        <dbReference type="Proteomes" id="UP000838763"/>
    </source>
</evidence>
<proteinExistence type="predicted"/>
<evidence type="ECO:0000313" key="2">
    <source>
        <dbReference type="EMBL" id="CAI4219950.1"/>
    </source>
</evidence>
<protein>
    <recommendedName>
        <fullName evidence="4">Prolyl 4-hydroxylase alpha subunit Fe(2+) 2OG dioxygenase domain-containing protein</fullName>
    </recommendedName>
</protein>
<dbReference type="PANTHER" id="PTHR33099">
    <property type="entry name" value="FE2OG DIOXYGENASE DOMAIN-CONTAINING PROTEIN"/>
    <property type="match status" value="1"/>
</dbReference>
<feature type="region of interest" description="Disordered" evidence="1">
    <location>
        <begin position="1"/>
        <end position="38"/>
    </location>
</feature>
<dbReference type="PANTHER" id="PTHR33099:SF7">
    <property type="entry name" value="MYND-TYPE DOMAIN-CONTAINING PROTEIN"/>
    <property type="match status" value="1"/>
</dbReference>
<dbReference type="OrthoDB" id="27483at2759"/>
<dbReference type="Gene3D" id="2.60.120.620">
    <property type="entry name" value="q2cbj1_9rhob like domain"/>
    <property type="match status" value="1"/>
</dbReference>
<comment type="caution">
    <text evidence="2">The sequence shown here is derived from an EMBL/GenBank/DDBJ whole genome shotgun (WGS) entry which is preliminary data.</text>
</comment>
<feature type="region of interest" description="Disordered" evidence="1">
    <location>
        <begin position="227"/>
        <end position="246"/>
    </location>
</feature>
<organism evidence="2 3">
    <name type="scientific">Parascedosporium putredinis</name>
    <dbReference type="NCBI Taxonomy" id="1442378"/>
    <lineage>
        <taxon>Eukaryota</taxon>
        <taxon>Fungi</taxon>
        <taxon>Dikarya</taxon>
        <taxon>Ascomycota</taxon>
        <taxon>Pezizomycotina</taxon>
        <taxon>Sordariomycetes</taxon>
        <taxon>Hypocreomycetidae</taxon>
        <taxon>Microascales</taxon>
        <taxon>Microascaceae</taxon>
        <taxon>Parascedosporium</taxon>
    </lineage>
</organism>
<sequence length="799" mass="87057">MSTSTFSGPLGGNGNGPDVIEISSDSEHDAAPGPQAMEGSLKIKSASRQAPFGRGTQTIVDTSVRRTWELDASCFRLSNPDWAAFLDRALLGPVAARLDMRGVRAELYKLLLYEQGSFFKPHKDSEKAPGMVGTLVVALPSQHAGGEVHLSLAGSKVILQTSTESQSHVTALGWYSDVTHEVKPLAYGYRLVLTYNLISAGDGGLAATTRMTREAERLRERLLAWPRASANASSPGRAPRGGTSSDMAVGQALRRACAASGHVLLLANMTRTFEVEVAMYGDDERTPIDALTGYVYTCDGDFVTDEISIAQAEILGPGLPQDRKPDSWDEGEYLGNYGGPDTHRYNDTIRPPSAGHRPLVHLACRELERADGPTETARAPLVKFMGQAMDAMAPGGQARLTPAYIAETAIKVGELELYRAAVAKGMGVNRTKGPLLGAICKLAVADCPPGHVEDIDWLKWFGDVVVVSANLFEDLDLISSMLSEDVRDSFNAFKPQALDAALELRQSLTLQDHDLIISIILKRYNHTGWIETTRKTAAAQHAFARFTAFIRKGLALGLASEVGALLEESCAEFIDKEPRRPKPCGPDITTHYETLLLGLAGLVGSPEPGTALPLSLQPTPAVRQLARSLLLDFILPKQVPAYPERLPGWAHRPIYCPYRACQDCALLNAFAQSETEQVGRFTMVQKRRAHLEGQLASELYAWDTDRQPGSKALTLVVTKRGTEHDVLVQQADRMLATRQAAVGKFCNEGVRLLLGDEDYRAIVLMEGYKRERERAVVGGVKREAPAEEGERRLARRVRS</sequence>
<evidence type="ECO:0008006" key="4">
    <source>
        <dbReference type="Google" id="ProtNLM"/>
    </source>
</evidence>
<keyword evidence="3" id="KW-1185">Reference proteome</keyword>